<evidence type="ECO:0000256" key="2">
    <source>
        <dbReference type="ARBA" id="ARBA00023110"/>
    </source>
</evidence>
<feature type="region of interest" description="Disordered" evidence="5">
    <location>
        <begin position="263"/>
        <end position="299"/>
    </location>
</feature>
<dbReference type="EMBL" id="CAXIXY010000004">
    <property type="protein sequence ID" value="CAL2084633.1"/>
    <property type="molecule type" value="Genomic_DNA"/>
</dbReference>
<accession>A0ABM9NZ10</accession>
<dbReference type="GO" id="GO:0003755">
    <property type="term" value="F:peptidyl-prolyl cis-trans isomerase activity"/>
    <property type="evidence" value="ECO:0007669"/>
    <property type="project" value="UniProtKB-EC"/>
</dbReference>
<dbReference type="InterPro" id="IPR028974">
    <property type="entry name" value="TSP_type-3_rpt"/>
</dbReference>
<dbReference type="Gene3D" id="3.10.50.40">
    <property type="match status" value="1"/>
</dbReference>
<protein>
    <recommendedName>
        <fullName evidence="4">Peptidyl-prolyl cis-trans isomerase</fullName>
        <ecNumber evidence="4">5.2.1.8</ecNumber>
    </recommendedName>
</protein>
<evidence type="ECO:0000256" key="4">
    <source>
        <dbReference type="RuleBase" id="RU003915"/>
    </source>
</evidence>
<gene>
    <name evidence="8" type="ORF">T190607A01A_20337</name>
</gene>
<keyword evidence="2 3" id="KW-0697">Rotamase</keyword>
<name>A0ABM9NZ10_9FLAO</name>
<comment type="caution">
    <text evidence="8">The sequence shown here is derived from an EMBL/GenBank/DDBJ whole genome shotgun (WGS) entry which is preliminary data.</text>
</comment>
<dbReference type="PROSITE" id="PS50059">
    <property type="entry name" value="FKBP_PPIASE"/>
    <property type="match status" value="1"/>
</dbReference>
<dbReference type="Proteomes" id="UP001497416">
    <property type="component" value="Unassembled WGS sequence"/>
</dbReference>
<comment type="similarity">
    <text evidence="4">Belongs to the FKBP-type PPIase family.</text>
</comment>
<keyword evidence="9" id="KW-1185">Reference proteome</keyword>
<dbReference type="InterPro" id="IPR001179">
    <property type="entry name" value="PPIase_FKBP_dom"/>
</dbReference>
<evidence type="ECO:0000256" key="5">
    <source>
        <dbReference type="SAM" id="MobiDB-lite"/>
    </source>
</evidence>
<evidence type="ECO:0000313" key="9">
    <source>
        <dbReference type="Proteomes" id="UP001497416"/>
    </source>
</evidence>
<evidence type="ECO:0000313" key="8">
    <source>
        <dbReference type="EMBL" id="CAL2084633.1"/>
    </source>
</evidence>
<dbReference type="EC" id="5.2.1.8" evidence="4"/>
<keyword evidence="6" id="KW-0732">Signal</keyword>
<dbReference type="Pfam" id="PF00254">
    <property type="entry name" value="FKBP_C"/>
    <property type="match status" value="1"/>
</dbReference>
<evidence type="ECO:0000259" key="7">
    <source>
        <dbReference type="PROSITE" id="PS50059"/>
    </source>
</evidence>
<dbReference type="SUPFAM" id="SSF54534">
    <property type="entry name" value="FKBP-like"/>
    <property type="match status" value="1"/>
</dbReference>
<evidence type="ECO:0000256" key="1">
    <source>
        <dbReference type="ARBA" id="ARBA00000971"/>
    </source>
</evidence>
<feature type="signal peptide" evidence="6">
    <location>
        <begin position="1"/>
        <end position="19"/>
    </location>
</feature>
<evidence type="ECO:0000256" key="3">
    <source>
        <dbReference type="PROSITE-ProRule" id="PRU00277"/>
    </source>
</evidence>
<organism evidence="8 9">
    <name type="scientific">Tenacibaculum platacis</name>
    <dbReference type="NCBI Taxonomy" id="3137852"/>
    <lineage>
        <taxon>Bacteria</taxon>
        <taxon>Pseudomonadati</taxon>
        <taxon>Bacteroidota</taxon>
        <taxon>Flavobacteriia</taxon>
        <taxon>Flavobacteriales</taxon>
        <taxon>Flavobacteriaceae</taxon>
        <taxon>Tenacibaculum</taxon>
    </lineage>
</organism>
<evidence type="ECO:0000256" key="6">
    <source>
        <dbReference type="SAM" id="SignalP"/>
    </source>
</evidence>
<dbReference type="SUPFAM" id="SSF103647">
    <property type="entry name" value="TSP type-3 repeat"/>
    <property type="match status" value="1"/>
</dbReference>
<comment type="catalytic activity">
    <reaction evidence="1 3 4">
        <text>[protein]-peptidylproline (omega=180) = [protein]-peptidylproline (omega=0)</text>
        <dbReference type="Rhea" id="RHEA:16237"/>
        <dbReference type="Rhea" id="RHEA-COMP:10747"/>
        <dbReference type="Rhea" id="RHEA-COMP:10748"/>
        <dbReference type="ChEBI" id="CHEBI:83833"/>
        <dbReference type="ChEBI" id="CHEBI:83834"/>
        <dbReference type="EC" id="5.2.1.8"/>
    </reaction>
</comment>
<dbReference type="RefSeq" id="WP_348711795.1">
    <property type="nucleotide sequence ID" value="NZ_CAXIXY010000004.1"/>
</dbReference>
<keyword evidence="3 4" id="KW-0413">Isomerase</keyword>
<sequence>MIKFRHLFLIGIISLLVYACGSDGGVAVDNFDHSGQALKDNDTLIKFFKNHYYDAVAGVVKPLETGETALFDDPKLNSEIVKETINDIEIDYTLYSYVTEQGTSTKDFPTVVDSVLVNYSGRRIINGETLNDEDFDSNINTWFVLGAGVIRGWTYGIPNVKGGTNNTLPNEPLSFTGTGKIILFIPSGLAYRNVGRGTILANESLLFYVELNDIIENTDSDNDGVPNIFEDVDGDGLPWNDDTDENGIVNFADPDDDGDGILTIFEDANNDGDPTNDFSDPDNPTLPDYLNPKIRVSNQ</sequence>
<reference evidence="8 9" key="1">
    <citation type="submission" date="2024-05" db="EMBL/GenBank/DDBJ databases">
        <authorList>
            <person name="Duchaud E."/>
        </authorList>
    </citation>
    <scope>NUCLEOTIDE SEQUENCE [LARGE SCALE GENOMIC DNA]</scope>
    <source>
        <strain evidence="8">Ena-SAMPLE-TAB-13-05-2024-13:56:06:370-140302</strain>
    </source>
</reference>
<dbReference type="PROSITE" id="PS51257">
    <property type="entry name" value="PROKAR_LIPOPROTEIN"/>
    <property type="match status" value="1"/>
</dbReference>
<feature type="chain" id="PRO_5046491305" description="Peptidyl-prolyl cis-trans isomerase" evidence="6">
    <location>
        <begin position="20"/>
        <end position="299"/>
    </location>
</feature>
<proteinExistence type="inferred from homology"/>
<feature type="domain" description="PPIase FKBP-type" evidence="7">
    <location>
        <begin position="112"/>
        <end position="215"/>
    </location>
</feature>
<dbReference type="InterPro" id="IPR046357">
    <property type="entry name" value="PPIase_dom_sf"/>
</dbReference>